<dbReference type="InterPro" id="IPR036380">
    <property type="entry name" value="Isochorismatase-like_sf"/>
</dbReference>
<dbReference type="Gene3D" id="3.40.50.850">
    <property type="entry name" value="Isochorismatase-like"/>
    <property type="match status" value="1"/>
</dbReference>
<evidence type="ECO:0000313" key="3">
    <source>
        <dbReference type="EMBL" id="XCC94280.1"/>
    </source>
</evidence>
<dbReference type="PANTHER" id="PTHR43540:SF1">
    <property type="entry name" value="ISOCHORISMATASE HYDROLASE"/>
    <property type="match status" value="1"/>
</dbReference>
<sequence length="213" mass="22531">MDMLTRYAALGFGAGTIGFGRRCGIVVVDFQRSLTDPSFPMGGGARIDAAVEATTRLLAPARAAGLPVASCVTGYSSARDALRWKITDVENWILGTPGCELDPRISDPGYDTHVIKRAPSIFFQTGVSSFFTQEGVDTVIVTGCATSGCIRASVIDAFSHGFRVILPEECCGDHDAQTHAANLGDMGRRYADVLPLAEVLAHLEALPQATVPA</sequence>
<accession>A0AAU8AHQ8</accession>
<dbReference type="PANTHER" id="PTHR43540">
    <property type="entry name" value="PEROXYUREIDOACRYLATE/UREIDOACRYLATE AMIDOHYDROLASE-RELATED"/>
    <property type="match status" value="1"/>
</dbReference>
<dbReference type="SUPFAM" id="SSF52499">
    <property type="entry name" value="Isochorismatase-like hydrolases"/>
    <property type="match status" value="1"/>
</dbReference>
<keyword evidence="1" id="KW-0378">Hydrolase</keyword>
<protein>
    <submittedName>
        <fullName evidence="3">Isochorismatase family protein</fullName>
    </submittedName>
</protein>
<dbReference type="RefSeq" id="WP_353473097.1">
    <property type="nucleotide sequence ID" value="NZ_CP123384.1"/>
</dbReference>
<reference evidence="3" key="1">
    <citation type="submission" date="2023-02" db="EMBL/GenBank/DDBJ databases">
        <title>Description and genomic characterization of Salipiger bruguierae sp. nov., isolated from the sediment of mangrove plant Bruguiera sexangula.</title>
        <authorList>
            <person name="Long M."/>
        </authorList>
    </citation>
    <scope>NUCLEOTIDE SEQUENCE</scope>
    <source>
        <strain evidence="3">H15</strain>
    </source>
</reference>
<dbReference type="InterPro" id="IPR000868">
    <property type="entry name" value="Isochorismatase-like_dom"/>
</dbReference>
<dbReference type="InterPro" id="IPR050272">
    <property type="entry name" value="Isochorismatase-like_hydrls"/>
</dbReference>
<dbReference type="Pfam" id="PF00857">
    <property type="entry name" value="Isochorismatase"/>
    <property type="match status" value="1"/>
</dbReference>
<dbReference type="GO" id="GO:0016787">
    <property type="term" value="F:hydrolase activity"/>
    <property type="evidence" value="ECO:0007669"/>
    <property type="project" value="UniProtKB-KW"/>
</dbReference>
<evidence type="ECO:0000256" key="1">
    <source>
        <dbReference type="ARBA" id="ARBA00022801"/>
    </source>
</evidence>
<name>A0AAU8AHQ8_9RHOB</name>
<gene>
    <name evidence="3" type="ORF">PVT71_03445</name>
</gene>
<organism evidence="3">
    <name type="scientific">Alloyangia sp. H15</name>
    <dbReference type="NCBI Taxonomy" id="3029062"/>
    <lineage>
        <taxon>Bacteria</taxon>
        <taxon>Pseudomonadati</taxon>
        <taxon>Pseudomonadota</taxon>
        <taxon>Alphaproteobacteria</taxon>
        <taxon>Rhodobacterales</taxon>
        <taxon>Roseobacteraceae</taxon>
        <taxon>Alloyangia</taxon>
    </lineage>
</organism>
<dbReference type="EMBL" id="CP123384">
    <property type="protein sequence ID" value="XCC94280.1"/>
    <property type="molecule type" value="Genomic_DNA"/>
</dbReference>
<proteinExistence type="predicted"/>
<dbReference type="AlphaFoldDB" id="A0AAU8AHQ8"/>
<evidence type="ECO:0000259" key="2">
    <source>
        <dbReference type="Pfam" id="PF00857"/>
    </source>
</evidence>
<feature type="domain" description="Isochorismatase-like" evidence="2">
    <location>
        <begin position="25"/>
        <end position="196"/>
    </location>
</feature>